<dbReference type="RefSeq" id="WP_146935308.1">
    <property type="nucleotide sequence ID" value="NZ_BJXW01000007.1"/>
</dbReference>
<gene>
    <name evidence="1" type="ORF">CQU01_04710</name>
</gene>
<organism evidence="1 2">
    <name type="scientific">Cerasibacillus quisquiliarum</name>
    <dbReference type="NCBI Taxonomy" id="227865"/>
    <lineage>
        <taxon>Bacteria</taxon>
        <taxon>Bacillati</taxon>
        <taxon>Bacillota</taxon>
        <taxon>Bacilli</taxon>
        <taxon>Bacillales</taxon>
        <taxon>Bacillaceae</taxon>
        <taxon>Cerasibacillus</taxon>
    </lineage>
</organism>
<name>A0A511UXP3_9BACI</name>
<dbReference type="OrthoDB" id="2288114at2"/>
<protein>
    <submittedName>
        <fullName evidence="1">Putative major tail shaft protein, phage associated</fullName>
    </submittedName>
</protein>
<dbReference type="Proteomes" id="UP000321491">
    <property type="component" value="Unassembled WGS sequence"/>
</dbReference>
<dbReference type="AlphaFoldDB" id="A0A511UXP3"/>
<dbReference type="NCBIfam" id="NF047353">
    <property type="entry name" value="tube_lmo2291"/>
    <property type="match status" value="1"/>
</dbReference>
<dbReference type="EMBL" id="BJXW01000007">
    <property type="protein sequence ID" value="GEN30233.1"/>
    <property type="molecule type" value="Genomic_DNA"/>
</dbReference>
<reference evidence="1 2" key="1">
    <citation type="submission" date="2019-07" db="EMBL/GenBank/DDBJ databases">
        <title>Whole genome shotgun sequence of Cerasibacillus quisquiliarum NBRC 102429.</title>
        <authorList>
            <person name="Hosoyama A."/>
            <person name="Uohara A."/>
            <person name="Ohji S."/>
            <person name="Ichikawa N."/>
        </authorList>
    </citation>
    <scope>NUCLEOTIDE SEQUENCE [LARGE SCALE GENOMIC DNA]</scope>
    <source>
        <strain evidence="1 2">NBRC 102429</strain>
    </source>
</reference>
<accession>A0A511UXP3</accession>
<comment type="caution">
    <text evidence="1">The sequence shown here is derived from an EMBL/GenBank/DDBJ whole genome shotgun (WGS) entry which is preliminary data.</text>
</comment>
<proteinExistence type="predicted"/>
<evidence type="ECO:0000313" key="2">
    <source>
        <dbReference type="Proteomes" id="UP000321491"/>
    </source>
</evidence>
<evidence type="ECO:0000313" key="1">
    <source>
        <dbReference type="EMBL" id="GEN30233.1"/>
    </source>
</evidence>
<sequence length="151" mass="17149">MARYKNALTKYYVGDLEEKEANLRLAKWIQAVEDDTDEEVEEEAYYDGDGTPEEDVISVKKKYSFEGFYDNDDPAHRFIADLEFEVGEDRKIWFKQERTSGEILEGPATVTEPKVTGGEASEYQHFSFAIAWDRKPDISKSDDDAGGGVEG</sequence>
<keyword evidence="2" id="KW-1185">Reference proteome</keyword>